<dbReference type="Gene3D" id="3.40.50.300">
    <property type="entry name" value="P-loop containing nucleotide triphosphate hydrolases"/>
    <property type="match status" value="1"/>
</dbReference>
<name>A0A8J3NYD7_9ACTN</name>
<evidence type="ECO:0000259" key="4">
    <source>
        <dbReference type="Pfam" id="PF00350"/>
    </source>
</evidence>
<dbReference type="PANTHER" id="PTHR43681:SF1">
    <property type="entry name" value="SARCALUMENIN"/>
    <property type="match status" value="1"/>
</dbReference>
<dbReference type="RefSeq" id="WP_147433024.1">
    <property type="nucleotide sequence ID" value="NZ_BONH01000005.1"/>
</dbReference>
<dbReference type="PANTHER" id="PTHR43681">
    <property type="entry name" value="TRANSMEMBRANE GTPASE FZO"/>
    <property type="match status" value="1"/>
</dbReference>
<dbReference type="InterPro" id="IPR045063">
    <property type="entry name" value="Dynamin_N"/>
</dbReference>
<dbReference type="InterPro" id="IPR051943">
    <property type="entry name" value="TRAFAC_Dynamin-like_GTPase"/>
</dbReference>
<dbReference type="SUPFAM" id="SSF52540">
    <property type="entry name" value="P-loop containing nucleoside triphosphate hydrolases"/>
    <property type="match status" value="1"/>
</dbReference>
<evidence type="ECO:0000256" key="1">
    <source>
        <dbReference type="SAM" id="Coils"/>
    </source>
</evidence>
<evidence type="ECO:0000256" key="3">
    <source>
        <dbReference type="SAM" id="Phobius"/>
    </source>
</evidence>
<comment type="caution">
    <text evidence="5">The sequence shown here is derived from an EMBL/GenBank/DDBJ whole genome shotgun (WGS) entry which is preliminary data.</text>
</comment>
<evidence type="ECO:0000313" key="5">
    <source>
        <dbReference type="EMBL" id="GIF96641.1"/>
    </source>
</evidence>
<organism evidence="5 6">
    <name type="scientific">Catellatospora citrea</name>
    <dbReference type="NCBI Taxonomy" id="53366"/>
    <lineage>
        <taxon>Bacteria</taxon>
        <taxon>Bacillati</taxon>
        <taxon>Actinomycetota</taxon>
        <taxon>Actinomycetes</taxon>
        <taxon>Micromonosporales</taxon>
        <taxon>Micromonosporaceae</taxon>
        <taxon>Catellatospora</taxon>
    </lineage>
</organism>
<keyword evidence="3" id="KW-1133">Transmembrane helix</keyword>
<feature type="coiled-coil region" evidence="1">
    <location>
        <begin position="581"/>
        <end position="629"/>
    </location>
</feature>
<proteinExistence type="predicted"/>
<feature type="domain" description="Dynamin N-terminal" evidence="4">
    <location>
        <begin position="50"/>
        <end position="212"/>
    </location>
</feature>
<feature type="transmembrane region" description="Helical" evidence="3">
    <location>
        <begin position="508"/>
        <end position="528"/>
    </location>
</feature>
<dbReference type="Proteomes" id="UP000659904">
    <property type="component" value="Unassembled WGS sequence"/>
</dbReference>
<dbReference type="InterPro" id="IPR027417">
    <property type="entry name" value="P-loop_NTPase"/>
</dbReference>
<gene>
    <name evidence="5" type="ORF">Cci01nite_17350</name>
</gene>
<feature type="compositionally biased region" description="Low complexity" evidence="2">
    <location>
        <begin position="436"/>
        <end position="447"/>
    </location>
</feature>
<protein>
    <submittedName>
        <fullName evidence="5">Dynamin</fullName>
    </submittedName>
</protein>
<dbReference type="EMBL" id="BONH01000005">
    <property type="protein sequence ID" value="GIF96641.1"/>
    <property type="molecule type" value="Genomic_DNA"/>
</dbReference>
<sequence length="636" mass="67566">MTLTSRHVLAPDAIEVTGRVADAAEQAGDEQTALVLRHQAQLAAMPGSTLVVVGEKNRGKSSLINALVEREDLLPVNADIATHAYIVVRHGVPESAAAFTDDASDGEPIEVAQIAEYAGLSGEGESREPLHPEVIRVEVAVDAPVLREGLVLVDTPGVGGLVAGHTAVTLATLQRADALVFVVNSASELTSSELAFLRKAAEHTSTVLFVLTRIDTFGDHRQVLDKNLALLREHAPALAAAPWFPVSSRRRLEAGRALADGDAEFAGRLQRTSGFEALVTELRDKVLLRVEHNLLSALVAAGADTVEQLDASAAGSLRLLTPDEATLAAIVRQQESTGDLADPDAAWRAELNRRFAGLRDDLRRRAGEGVRRLRDQADAAIEEGGRDMLTAVPRDFADGGRGLTMALENDLREEVIAVTTWLAGALGLAGIDATPPSGAARPAPSGPAAGGGPATGPVEWPTPSMAEGRDLFDQLKRYGDNVAKPAAAAGRRVTELWRQVPPVKQKNLLILGVAAAVTATIGAVTWFIRRGKAATRRQLTEDITQSVASLHGLIDTQVIGDLDGLRTEIAANAGRQLARRMSYLAESLAEAQANLQAAEAELAPRRAVLELRRKELAELRAEVAAVKDRLARGKTW</sequence>
<keyword evidence="3" id="KW-0472">Membrane</keyword>
<reference evidence="5 6" key="1">
    <citation type="submission" date="2021-01" db="EMBL/GenBank/DDBJ databases">
        <title>Whole genome shotgun sequence of Catellatospora citrea NBRC 14495.</title>
        <authorList>
            <person name="Komaki H."/>
            <person name="Tamura T."/>
        </authorList>
    </citation>
    <scope>NUCLEOTIDE SEQUENCE [LARGE SCALE GENOMIC DNA]</scope>
    <source>
        <strain evidence="5 6">NBRC 14495</strain>
    </source>
</reference>
<feature type="region of interest" description="Disordered" evidence="2">
    <location>
        <begin position="436"/>
        <end position="465"/>
    </location>
</feature>
<dbReference type="Pfam" id="PF00350">
    <property type="entry name" value="Dynamin_N"/>
    <property type="match status" value="1"/>
</dbReference>
<evidence type="ECO:0000256" key="2">
    <source>
        <dbReference type="SAM" id="MobiDB-lite"/>
    </source>
</evidence>
<dbReference type="AlphaFoldDB" id="A0A8J3NYD7"/>
<keyword evidence="6" id="KW-1185">Reference proteome</keyword>
<keyword evidence="1" id="KW-0175">Coiled coil</keyword>
<evidence type="ECO:0000313" key="6">
    <source>
        <dbReference type="Proteomes" id="UP000659904"/>
    </source>
</evidence>
<accession>A0A8J3NYD7</accession>
<keyword evidence="3" id="KW-0812">Transmembrane</keyword>